<protein>
    <recommendedName>
        <fullName evidence="2">HNH domain-containing protein</fullName>
    </recommendedName>
</protein>
<dbReference type="EMBL" id="LAZR01052902">
    <property type="protein sequence ID" value="KKK81932.1"/>
    <property type="molecule type" value="Genomic_DNA"/>
</dbReference>
<dbReference type="AlphaFoldDB" id="A0A0F8YKN6"/>
<reference evidence="1" key="1">
    <citation type="journal article" date="2015" name="Nature">
        <title>Complex archaea that bridge the gap between prokaryotes and eukaryotes.</title>
        <authorList>
            <person name="Spang A."/>
            <person name="Saw J.H."/>
            <person name="Jorgensen S.L."/>
            <person name="Zaremba-Niedzwiedzka K."/>
            <person name="Martijn J."/>
            <person name="Lind A.E."/>
            <person name="van Eijk R."/>
            <person name="Schleper C."/>
            <person name="Guy L."/>
            <person name="Ettema T.J."/>
        </authorList>
    </citation>
    <scope>NUCLEOTIDE SEQUENCE</scope>
</reference>
<evidence type="ECO:0000313" key="1">
    <source>
        <dbReference type="EMBL" id="KKK81932.1"/>
    </source>
</evidence>
<gene>
    <name evidence="1" type="ORF">LCGC14_2808480</name>
</gene>
<dbReference type="Gene3D" id="3.30.40.220">
    <property type="match status" value="1"/>
</dbReference>
<accession>A0A0F8YKN6</accession>
<comment type="caution">
    <text evidence="1">The sequence shown here is derived from an EMBL/GenBank/DDBJ whole genome shotgun (WGS) entry which is preliminary data.</text>
</comment>
<evidence type="ECO:0008006" key="2">
    <source>
        <dbReference type="Google" id="ProtNLM"/>
    </source>
</evidence>
<name>A0A0F8YKN6_9ZZZZ</name>
<feature type="non-terminal residue" evidence="1">
    <location>
        <position position="200"/>
    </location>
</feature>
<organism evidence="1">
    <name type="scientific">marine sediment metagenome</name>
    <dbReference type="NCBI Taxonomy" id="412755"/>
    <lineage>
        <taxon>unclassified sequences</taxon>
        <taxon>metagenomes</taxon>
        <taxon>ecological metagenomes</taxon>
    </lineage>
</organism>
<proteinExistence type="predicted"/>
<sequence>MAKKTPFYIMRGRKYVGGKKVCPKCKEAKLTSAFTSNKRTWDKLSIHCTVCHNKLNRVYRLENPAKIREYRNRYKESSISRYYTIKRRAGQVGKSFEIEMQVFCDWYDNKPKLCYYCNTELLPNGLKPNSVTIDRKDNKIGYLLDNICLCCTQCNTIKGSWFTSDQMLQLAGYFRGGKDKSIVEIDPDAELPRNPYFDVH</sequence>